<dbReference type="PROSITE" id="PS50975">
    <property type="entry name" value="ATP_GRASP"/>
    <property type="match status" value="1"/>
</dbReference>
<protein>
    <recommendedName>
        <fullName evidence="2">ATP-grasp domain-containing protein</fullName>
    </recommendedName>
</protein>
<comment type="caution">
    <text evidence="3">The sequence shown here is derived from an EMBL/GenBank/DDBJ whole genome shotgun (WGS) entry which is preliminary data.</text>
</comment>
<keyword evidence="1" id="KW-0547">Nucleotide-binding</keyword>
<dbReference type="InterPro" id="IPR011761">
    <property type="entry name" value="ATP-grasp"/>
</dbReference>
<dbReference type="InterPro" id="IPR005479">
    <property type="entry name" value="CPAse_ATP-bd"/>
</dbReference>
<gene>
    <name evidence="3" type="ORF">ON753_16415</name>
</gene>
<dbReference type="Proteomes" id="UP001300261">
    <property type="component" value="Unassembled WGS sequence"/>
</dbReference>
<keyword evidence="4" id="KW-1185">Reference proteome</keyword>
<accession>A0ABT3R4D5</accession>
<dbReference type="EMBL" id="JAPEVI010000003">
    <property type="protein sequence ID" value="MCX2723938.1"/>
    <property type="molecule type" value="Genomic_DNA"/>
</dbReference>
<keyword evidence="1" id="KW-0067">ATP-binding</keyword>
<dbReference type="PROSITE" id="PS00867">
    <property type="entry name" value="CPSASE_2"/>
    <property type="match status" value="1"/>
</dbReference>
<feature type="domain" description="ATP-grasp" evidence="2">
    <location>
        <begin position="105"/>
        <end position="181"/>
    </location>
</feature>
<proteinExistence type="predicted"/>
<evidence type="ECO:0000256" key="1">
    <source>
        <dbReference type="PROSITE-ProRule" id="PRU00409"/>
    </source>
</evidence>
<organism evidence="3 4">
    <name type="scientific">Roseibium salinum</name>
    <dbReference type="NCBI Taxonomy" id="1604349"/>
    <lineage>
        <taxon>Bacteria</taxon>
        <taxon>Pseudomonadati</taxon>
        <taxon>Pseudomonadota</taxon>
        <taxon>Alphaproteobacteria</taxon>
        <taxon>Hyphomicrobiales</taxon>
        <taxon>Stappiaceae</taxon>
        <taxon>Roseibium</taxon>
    </lineage>
</organism>
<name>A0ABT3R4D5_9HYPH</name>
<evidence type="ECO:0000313" key="4">
    <source>
        <dbReference type="Proteomes" id="UP001300261"/>
    </source>
</evidence>
<evidence type="ECO:0000259" key="2">
    <source>
        <dbReference type="PROSITE" id="PS50975"/>
    </source>
</evidence>
<evidence type="ECO:0000313" key="3">
    <source>
        <dbReference type="EMBL" id="MCX2723938.1"/>
    </source>
</evidence>
<reference evidence="3 4" key="1">
    <citation type="journal article" date="2016" name="Int. J. Syst. Evol. Microbiol.">
        <title>Labrenzia salina sp. nov., isolated from the rhizosphere of the halophyte Arthrocnemum macrostachyum.</title>
        <authorList>
            <person name="Camacho M."/>
            <person name="Redondo-Gomez S."/>
            <person name="Rodriguez-Llorente I."/>
            <person name="Rohde M."/>
            <person name="Sproer C."/>
            <person name="Schumann P."/>
            <person name="Klenk H.P."/>
            <person name="Montero-Calasanz M.D.C."/>
        </authorList>
    </citation>
    <scope>NUCLEOTIDE SEQUENCE [LARGE SCALE GENOMIC DNA]</scope>
    <source>
        <strain evidence="3 4">DSM 29163</strain>
    </source>
</reference>
<sequence>MKAHSSKLGFKIRELFEYERALHACRQAIHFYGEPFNTFLGHLSKDAKIPKEANGNHAIAEELISEERLFTIEGFVHQGETVVYGAIETLRTGQHMSSLSSYHYPAELPDDVIEDARVIVDKVLKRIGFDSDVFNAELFLDPISNTLRLLEINPRISKSHSPLFHMVDGASNHRQAIQAALGERPKLPEGKGKDEMAAKFMVRSHEADGIVRRVPSDTEVNELRKLLPDLMVQVLIKEGARLSDLSDQDSYSYELMDIFLGGNNTEMIRDAYERCRDSLGFLIQPMPRESVR</sequence>
<dbReference type="Gene3D" id="3.30.470.20">
    <property type="entry name" value="ATP-grasp fold, B domain"/>
    <property type="match status" value="1"/>
</dbReference>
<dbReference type="RefSeq" id="WP_265963689.1">
    <property type="nucleotide sequence ID" value="NZ_JAPEVI010000003.1"/>
</dbReference>
<dbReference type="SUPFAM" id="SSF56059">
    <property type="entry name" value="Glutathione synthetase ATP-binding domain-like"/>
    <property type="match status" value="1"/>
</dbReference>